<dbReference type="SUPFAM" id="SSF52540">
    <property type="entry name" value="P-loop containing nucleoside triphosphate hydrolases"/>
    <property type="match status" value="1"/>
</dbReference>
<keyword evidence="5" id="KW-0645">Protease</keyword>
<dbReference type="PANTHER" id="PTHR11638">
    <property type="entry name" value="ATP-DEPENDENT CLP PROTEASE"/>
    <property type="match status" value="1"/>
</dbReference>
<dbReference type="InterPro" id="IPR027417">
    <property type="entry name" value="P-loop_NTPase"/>
</dbReference>
<dbReference type="InterPro" id="IPR003593">
    <property type="entry name" value="AAA+_ATPase"/>
</dbReference>
<keyword evidence="3" id="KW-0472">Membrane</keyword>
<feature type="domain" description="AAA+ ATPase" evidence="4">
    <location>
        <begin position="120"/>
        <end position="282"/>
    </location>
</feature>
<protein>
    <submittedName>
        <fullName evidence="5">ATP-dependent Clp protease ATP-binding subunit ClpA</fullName>
    </submittedName>
</protein>
<dbReference type="Pfam" id="PF07724">
    <property type="entry name" value="AAA_2"/>
    <property type="match status" value="1"/>
</dbReference>
<dbReference type="GO" id="GO:0005524">
    <property type="term" value="F:ATP binding"/>
    <property type="evidence" value="ECO:0007669"/>
    <property type="project" value="UniProtKB-KW"/>
</dbReference>
<evidence type="ECO:0000313" key="6">
    <source>
        <dbReference type="Proteomes" id="UP001364224"/>
    </source>
</evidence>
<dbReference type="Proteomes" id="UP001364224">
    <property type="component" value="Unassembled WGS sequence"/>
</dbReference>
<accession>A0ABU8BB27</accession>
<keyword evidence="5" id="KW-0378">Hydrolase</keyword>
<dbReference type="PRINTS" id="PR00300">
    <property type="entry name" value="CLPPROTEASEA"/>
</dbReference>
<sequence>MTGMNPWLGRLLLLLALITIDHASLPLAITLVIGAGGAAIAIFLYKGSYLPRFVMDILDRLSNKTSLEEAYEKRSQNLITIDAEDLAERVRAKVIGQDEAIKAIAQQLRRRIAAKRLDKPVAVFCLAGAPGVGKTHFAKILSEELYGARSHLHFFDMSQFGQPHAAASLFGQARGYVGSNSYGALTAALRDVPNAVVLLDEFEKAHPEVHKRFLTAWNDGFITEVSDGARVSTNEAIFVLTTNAASRRIAEIAEQTNESAEEIGRLAKAALADAQFAPEVLSRIDDVFAFRPLKGLDIARVVALEIEGIAQQFNLKIAGGGIDPQILMQAIDALSGRMQGGVRDMTRAIERQITDGLIEARGAGAAEIRLIQDGDKVSVESVRGSREQPVLNVQRAMARQ</sequence>
<comment type="caution">
    <text evidence="5">The sequence shown here is derived from an EMBL/GenBank/DDBJ whole genome shotgun (WGS) entry which is preliminary data.</text>
</comment>
<keyword evidence="2 5" id="KW-0067">ATP-binding</keyword>
<evidence type="ECO:0000256" key="3">
    <source>
        <dbReference type="SAM" id="Phobius"/>
    </source>
</evidence>
<dbReference type="EMBL" id="JAZHRV010000001">
    <property type="protein sequence ID" value="MEH2555745.1"/>
    <property type="molecule type" value="Genomic_DNA"/>
</dbReference>
<evidence type="ECO:0000256" key="2">
    <source>
        <dbReference type="ARBA" id="ARBA00022840"/>
    </source>
</evidence>
<organism evidence="5 6">
    <name type="scientific">Bradyrhizobium algeriense</name>
    <dbReference type="NCBI Taxonomy" id="634784"/>
    <lineage>
        <taxon>Bacteria</taxon>
        <taxon>Pseudomonadati</taxon>
        <taxon>Pseudomonadota</taxon>
        <taxon>Alphaproteobacteria</taxon>
        <taxon>Hyphomicrobiales</taxon>
        <taxon>Nitrobacteraceae</taxon>
        <taxon>Bradyrhizobium</taxon>
    </lineage>
</organism>
<feature type="transmembrane region" description="Helical" evidence="3">
    <location>
        <begin position="12"/>
        <end position="45"/>
    </location>
</feature>
<reference evidence="5 6" key="1">
    <citation type="submission" date="2024-02" db="EMBL/GenBank/DDBJ databases">
        <title>Adaptive strategies in a cosmopolitan and abundant soil bacterium.</title>
        <authorList>
            <person name="Carini P."/>
        </authorList>
    </citation>
    <scope>NUCLEOTIDE SEQUENCE [LARGE SCALE GENOMIC DNA]</scope>
    <source>
        <strain evidence="5 6">AZCC 1608</strain>
    </source>
</reference>
<dbReference type="GO" id="GO:0008233">
    <property type="term" value="F:peptidase activity"/>
    <property type="evidence" value="ECO:0007669"/>
    <property type="project" value="UniProtKB-KW"/>
</dbReference>
<dbReference type="Gene3D" id="3.40.50.300">
    <property type="entry name" value="P-loop containing nucleotide triphosphate hydrolases"/>
    <property type="match status" value="1"/>
</dbReference>
<keyword evidence="3" id="KW-1133">Transmembrane helix</keyword>
<evidence type="ECO:0000256" key="1">
    <source>
        <dbReference type="ARBA" id="ARBA00022741"/>
    </source>
</evidence>
<evidence type="ECO:0000259" key="4">
    <source>
        <dbReference type="SMART" id="SM00382"/>
    </source>
</evidence>
<dbReference type="InterPro" id="IPR003959">
    <property type="entry name" value="ATPase_AAA_core"/>
</dbReference>
<dbReference type="CDD" id="cd19499">
    <property type="entry name" value="RecA-like_ClpB_Hsp104-like"/>
    <property type="match status" value="1"/>
</dbReference>
<proteinExistence type="predicted"/>
<dbReference type="SMART" id="SM00382">
    <property type="entry name" value="AAA"/>
    <property type="match status" value="1"/>
</dbReference>
<gene>
    <name evidence="5" type="ORF">V1286_003274</name>
</gene>
<dbReference type="RefSeq" id="WP_334480897.1">
    <property type="nucleotide sequence ID" value="NZ_JAZHRV010000001.1"/>
</dbReference>
<dbReference type="InterPro" id="IPR001270">
    <property type="entry name" value="ClpA/B"/>
</dbReference>
<dbReference type="GO" id="GO:0006508">
    <property type="term" value="P:proteolysis"/>
    <property type="evidence" value="ECO:0007669"/>
    <property type="project" value="UniProtKB-KW"/>
</dbReference>
<name>A0ABU8BB27_9BRAD</name>
<keyword evidence="3" id="KW-0812">Transmembrane</keyword>
<keyword evidence="6" id="KW-1185">Reference proteome</keyword>
<keyword evidence="1" id="KW-0547">Nucleotide-binding</keyword>
<evidence type="ECO:0000313" key="5">
    <source>
        <dbReference type="EMBL" id="MEH2555745.1"/>
    </source>
</evidence>
<dbReference type="InterPro" id="IPR050130">
    <property type="entry name" value="ClpA_ClpB"/>
</dbReference>
<dbReference type="PANTHER" id="PTHR11638:SF18">
    <property type="entry name" value="HEAT SHOCK PROTEIN 104"/>
    <property type="match status" value="1"/>
</dbReference>